<sequence>MRIVPILFVVLSCWGVCSGMHGVVNKKTFNPNISRRCSYTVCCPVMLDCCFINTFCCRNHVKKCAASLCDSKYVH</sequence>
<dbReference type="OrthoDB" id="10423094at2759"/>
<accession>A0A9P0HFW7</accession>
<evidence type="ECO:0000256" key="1">
    <source>
        <dbReference type="SAM" id="SignalP"/>
    </source>
</evidence>
<evidence type="ECO:0008006" key="4">
    <source>
        <dbReference type="Google" id="ProtNLM"/>
    </source>
</evidence>
<feature type="signal peptide" evidence="1">
    <location>
        <begin position="1"/>
        <end position="19"/>
    </location>
</feature>
<gene>
    <name evidence="2" type="ORF">NEZAVI_LOCUS10315</name>
</gene>
<name>A0A9P0HFW7_NEZVI</name>
<dbReference type="EMBL" id="OV725081">
    <property type="protein sequence ID" value="CAH1401253.1"/>
    <property type="molecule type" value="Genomic_DNA"/>
</dbReference>
<protein>
    <recommendedName>
        <fullName evidence="4">Neuropeptide</fullName>
    </recommendedName>
</protein>
<reference evidence="2" key="1">
    <citation type="submission" date="2022-01" db="EMBL/GenBank/DDBJ databases">
        <authorList>
            <person name="King R."/>
        </authorList>
    </citation>
    <scope>NUCLEOTIDE SEQUENCE</scope>
</reference>
<feature type="chain" id="PRO_5040273680" description="Neuropeptide" evidence="1">
    <location>
        <begin position="20"/>
        <end position="75"/>
    </location>
</feature>
<evidence type="ECO:0000313" key="2">
    <source>
        <dbReference type="EMBL" id="CAH1401253.1"/>
    </source>
</evidence>
<evidence type="ECO:0000313" key="3">
    <source>
        <dbReference type="Proteomes" id="UP001152798"/>
    </source>
</evidence>
<proteinExistence type="predicted"/>
<organism evidence="2 3">
    <name type="scientific">Nezara viridula</name>
    <name type="common">Southern green stink bug</name>
    <name type="synonym">Cimex viridulus</name>
    <dbReference type="NCBI Taxonomy" id="85310"/>
    <lineage>
        <taxon>Eukaryota</taxon>
        <taxon>Metazoa</taxon>
        <taxon>Ecdysozoa</taxon>
        <taxon>Arthropoda</taxon>
        <taxon>Hexapoda</taxon>
        <taxon>Insecta</taxon>
        <taxon>Pterygota</taxon>
        <taxon>Neoptera</taxon>
        <taxon>Paraneoptera</taxon>
        <taxon>Hemiptera</taxon>
        <taxon>Heteroptera</taxon>
        <taxon>Panheteroptera</taxon>
        <taxon>Pentatomomorpha</taxon>
        <taxon>Pentatomoidea</taxon>
        <taxon>Pentatomidae</taxon>
        <taxon>Pentatominae</taxon>
        <taxon>Nezara</taxon>
    </lineage>
</organism>
<dbReference type="AlphaFoldDB" id="A0A9P0HFW7"/>
<keyword evidence="3" id="KW-1185">Reference proteome</keyword>
<keyword evidence="1" id="KW-0732">Signal</keyword>
<dbReference type="Proteomes" id="UP001152798">
    <property type="component" value="Chromosome 5"/>
</dbReference>